<evidence type="ECO:0000256" key="1">
    <source>
        <dbReference type="ARBA" id="ARBA00022801"/>
    </source>
</evidence>
<dbReference type="PANTHER" id="PTHR36445:SF1">
    <property type="entry name" value="GTP CYCLOHYDROLASE MPTA"/>
    <property type="match status" value="1"/>
</dbReference>
<dbReference type="InterPro" id="IPR003801">
    <property type="entry name" value="GTP_cyclohydrolase_FolE2/MptA"/>
</dbReference>
<dbReference type="PANTHER" id="PTHR36445">
    <property type="entry name" value="GTP CYCLOHYDROLASE MPTA"/>
    <property type="match status" value="1"/>
</dbReference>
<organism evidence="2 3">
    <name type="scientific">Candidatus Dojkabacteria bacterium</name>
    <dbReference type="NCBI Taxonomy" id="2099670"/>
    <lineage>
        <taxon>Bacteria</taxon>
        <taxon>Candidatus Dojkabacteria</taxon>
    </lineage>
</organism>
<name>A0A955LC09_9BACT</name>
<dbReference type="Pfam" id="PF02649">
    <property type="entry name" value="GCHY-1"/>
    <property type="match status" value="1"/>
</dbReference>
<evidence type="ECO:0000313" key="3">
    <source>
        <dbReference type="Proteomes" id="UP000714915"/>
    </source>
</evidence>
<reference evidence="2" key="2">
    <citation type="journal article" date="2021" name="Microbiome">
        <title>Successional dynamics and alternative stable states in a saline activated sludge microbial community over 9 years.</title>
        <authorList>
            <person name="Wang Y."/>
            <person name="Ye J."/>
            <person name="Ju F."/>
            <person name="Liu L."/>
            <person name="Boyd J.A."/>
            <person name="Deng Y."/>
            <person name="Parks D.H."/>
            <person name="Jiang X."/>
            <person name="Yin X."/>
            <person name="Woodcroft B.J."/>
            <person name="Tyson G.W."/>
            <person name="Hugenholtz P."/>
            <person name="Polz M.F."/>
            <person name="Zhang T."/>
        </authorList>
    </citation>
    <scope>NUCLEOTIDE SEQUENCE</scope>
    <source>
        <strain evidence="2">HKST-UBA09</strain>
    </source>
</reference>
<dbReference type="EMBL" id="JAGQLF010000098">
    <property type="protein sequence ID" value="MCA9387359.1"/>
    <property type="molecule type" value="Genomic_DNA"/>
</dbReference>
<comment type="caution">
    <text evidence="2">The sequence shown here is derived from an EMBL/GenBank/DDBJ whole genome shotgun (WGS) entry which is preliminary data.</text>
</comment>
<keyword evidence="1" id="KW-0378">Hydrolase</keyword>
<dbReference type="Proteomes" id="UP000714915">
    <property type="component" value="Unassembled WGS sequence"/>
</dbReference>
<evidence type="ECO:0000313" key="2">
    <source>
        <dbReference type="EMBL" id="MCA9387359.1"/>
    </source>
</evidence>
<dbReference type="Gene3D" id="3.10.270.10">
    <property type="entry name" value="Urate Oxidase"/>
    <property type="match status" value="1"/>
</dbReference>
<protein>
    <submittedName>
        <fullName evidence="2">GTP cyclohydrolase I FolE2</fullName>
    </submittedName>
</protein>
<dbReference type="GO" id="GO:0003934">
    <property type="term" value="F:GTP cyclohydrolase I activity"/>
    <property type="evidence" value="ECO:0007669"/>
    <property type="project" value="InterPro"/>
</dbReference>
<accession>A0A955LC09</accession>
<proteinExistence type="predicted"/>
<gene>
    <name evidence="2" type="ORF">KC669_04975</name>
</gene>
<dbReference type="AlphaFoldDB" id="A0A955LC09"/>
<sequence>MKKIVDVQGSEDSREIDINKVGIKGSAFRGKIKYGDELLPFQGYSDCFVFLAKDKKGTHMSRMSRGLASLIDREISDQTLEDATKEMFNNLETSEIFINIYTTVIRQKKSPISDLVGYESFKLDFYVKYDGKDFICDINIQLIGTSLCPASKTNSNYGAHNQRSVVNVRTEFTNNIDLKKYVDLTEGSLSSLVYPIVKLDDEAYITEKAYENPKFVEDIARDLAVVFDQNKLNYILVDCENYESIHTHNAYAIIYK</sequence>
<reference evidence="2" key="1">
    <citation type="submission" date="2020-04" db="EMBL/GenBank/DDBJ databases">
        <authorList>
            <person name="Zhang T."/>
        </authorList>
    </citation>
    <scope>NUCLEOTIDE SEQUENCE</scope>
    <source>
        <strain evidence="2">HKST-UBA09</strain>
    </source>
</reference>